<sequence>MILGRLGSPFSNPGIKVDGGTVAIVTALLLTPLKTVWRLSAPMVRQRVNDLFPRPGPETPRQQHSKLGKALKRTGTLLTALGGALFAQGAYIACGFVNPKVWESDSVRQGTFQLTLIFLGGGMLIFLVGRRFARRGRRHLASVISRTNRTEQTYVLYLRPFHEDLSAYTMDRPYIENVWAGQPMAPDNKKTEEELLVTQFERLGRVIAVGHPDERIPFSGAERLYLPKDNWKPVVSDLIRDARLVVLVAGDTEGTLWEFTEVVRLLPLSRLIILIYGKPRNYLKFRHAVGPAFSTRAKEFDGQKPALHPPGLPLPPAVQERSMQRKQLIWGAVHFPLHQKPEFWLLRAPGLTVTPTHRREVNSQVKEFLEKVETQLNALESET</sequence>
<comment type="caution">
    <text evidence="2">The sequence shown here is derived from an EMBL/GenBank/DDBJ whole genome shotgun (WGS) entry which is preliminary data.</text>
</comment>
<feature type="transmembrane region" description="Helical" evidence="1">
    <location>
        <begin position="20"/>
        <end position="37"/>
    </location>
</feature>
<gene>
    <name evidence="2" type="ORF">KDA82_03365</name>
</gene>
<reference evidence="2" key="1">
    <citation type="submission" date="2021-04" db="EMBL/GenBank/DDBJ databases">
        <title>Sequencing of actinobacteria type strains.</title>
        <authorList>
            <person name="Nguyen G.-S."/>
            <person name="Wentzel A."/>
        </authorList>
    </citation>
    <scope>NUCLEOTIDE SEQUENCE</scope>
    <source>
        <strain evidence="2">DSM 42095</strain>
    </source>
</reference>
<name>A0A8T4IKZ5_9ACTN</name>
<evidence type="ECO:0000313" key="2">
    <source>
        <dbReference type="EMBL" id="MBR7672090.1"/>
    </source>
</evidence>
<protein>
    <submittedName>
        <fullName evidence="2">Uncharacterized protein</fullName>
    </submittedName>
</protein>
<proteinExistence type="predicted"/>
<dbReference type="Proteomes" id="UP000675554">
    <property type="component" value="Unassembled WGS sequence"/>
</dbReference>
<keyword evidence="1" id="KW-0812">Transmembrane</keyword>
<feature type="transmembrane region" description="Helical" evidence="1">
    <location>
        <begin position="76"/>
        <end position="98"/>
    </location>
</feature>
<keyword evidence="1" id="KW-1133">Transmembrane helix</keyword>
<keyword evidence="3" id="KW-1185">Reference proteome</keyword>
<evidence type="ECO:0000313" key="3">
    <source>
        <dbReference type="Proteomes" id="UP000675554"/>
    </source>
</evidence>
<evidence type="ECO:0000256" key="1">
    <source>
        <dbReference type="SAM" id="Phobius"/>
    </source>
</evidence>
<dbReference type="AlphaFoldDB" id="A0A8T4IKZ5"/>
<dbReference type="EMBL" id="JAGSMN010000065">
    <property type="protein sequence ID" value="MBR7672090.1"/>
    <property type="molecule type" value="Genomic_DNA"/>
</dbReference>
<feature type="transmembrane region" description="Helical" evidence="1">
    <location>
        <begin position="110"/>
        <end position="129"/>
    </location>
</feature>
<organism evidence="2 3">
    <name type="scientific">Streptomyces daliensis</name>
    <dbReference type="NCBI Taxonomy" id="299421"/>
    <lineage>
        <taxon>Bacteria</taxon>
        <taxon>Bacillati</taxon>
        <taxon>Actinomycetota</taxon>
        <taxon>Actinomycetes</taxon>
        <taxon>Kitasatosporales</taxon>
        <taxon>Streptomycetaceae</taxon>
        <taxon>Streptomyces</taxon>
    </lineage>
</organism>
<accession>A0A8T4IKZ5</accession>
<keyword evidence="1" id="KW-0472">Membrane</keyword>